<sequence>ALFQQTQILAQQAQYAGEMQAAMTAEAAAFYGQYYQLYQLYLSHLGVSNSTAVVQSPGLYHSLDSALLDDSPRTHYHNTPWRYWLYHNLAHLASGTSVRDALVLRFTGMPPFNP</sequence>
<protein>
    <submittedName>
        <fullName evidence="1">Uncharacterized protein</fullName>
    </submittedName>
</protein>
<accession>A0A1B6MHY4</accession>
<name>A0A1B6MHY4_9HEMI</name>
<feature type="non-terminal residue" evidence="1">
    <location>
        <position position="1"/>
    </location>
</feature>
<gene>
    <name evidence="1" type="ORF">g.2093</name>
</gene>
<dbReference type="AlphaFoldDB" id="A0A1B6MHY4"/>
<dbReference type="EMBL" id="GEBQ01004465">
    <property type="protein sequence ID" value="JAT35512.1"/>
    <property type="molecule type" value="Transcribed_RNA"/>
</dbReference>
<proteinExistence type="predicted"/>
<reference evidence="1" key="1">
    <citation type="submission" date="2015-11" db="EMBL/GenBank/DDBJ databases">
        <title>De novo transcriptome assembly of four potential Pierce s Disease insect vectors from Arizona vineyards.</title>
        <authorList>
            <person name="Tassone E.E."/>
        </authorList>
    </citation>
    <scope>NUCLEOTIDE SEQUENCE</scope>
</reference>
<evidence type="ECO:0000313" key="1">
    <source>
        <dbReference type="EMBL" id="JAT35512.1"/>
    </source>
</evidence>
<organism evidence="1">
    <name type="scientific">Graphocephala atropunctata</name>
    <dbReference type="NCBI Taxonomy" id="36148"/>
    <lineage>
        <taxon>Eukaryota</taxon>
        <taxon>Metazoa</taxon>
        <taxon>Ecdysozoa</taxon>
        <taxon>Arthropoda</taxon>
        <taxon>Hexapoda</taxon>
        <taxon>Insecta</taxon>
        <taxon>Pterygota</taxon>
        <taxon>Neoptera</taxon>
        <taxon>Paraneoptera</taxon>
        <taxon>Hemiptera</taxon>
        <taxon>Auchenorrhyncha</taxon>
        <taxon>Membracoidea</taxon>
        <taxon>Cicadellidae</taxon>
        <taxon>Cicadellinae</taxon>
        <taxon>Cicadellini</taxon>
        <taxon>Graphocephala</taxon>
    </lineage>
</organism>